<comment type="subcellular location">
    <subcellularLocation>
        <location evidence="1">Cytoplasm</location>
    </subcellularLocation>
</comment>
<dbReference type="Pfam" id="PF02194">
    <property type="entry name" value="PXA"/>
    <property type="match status" value="1"/>
</dbReference>
<feature type="compositionally biased region" description="Pro residues" evidence="3">
    <location>
        <begin position="809"/>
        <end position="819"/>
    </location>
</feature>
<feature type="region of interest" description="Disordered" evidence="3">
    <location>
        <begin position="302"/>
        <end position="321"/>
    </location>
</feature>
<sequence>MEGVSGALQRGIGRVGAFLAKHGPNAESEYRYVVLSFCVLLAALTLTWTGDTIFENIPLAMFAVGSAAWLYNKQASLYAMLRAQEHGEGREKENALSRVSSAVDASKASETGWRSLVRAPKVEESWETFASCIIQEFVYDMWYVFITNDVEFPAVVRVILNGAFGELALRGRALDIPSIISETCEVFSEQLELFRTTREEVGPSFKHLSYAKRDYKLKQQLQKNHMLHPAVVNEKQKKQVLKVVFDVVSKILLSKQDASRPVLRTIVRELLANCVIEPLLVYFTPNSGNNLLLLALTAGSGEEGEKKEEEEKEEKPEKVGDIKWRAKQSENFENKTKSNPSIIYASGSQTPKAKKAARAKGEAEAPEGFKTIQEAEEEVSPSGARAEARRLAPSFSCRPVVKVLNAEEKFDKNMHGKKRFIVYTIRVKEGYKQWYIYRRYRNFSTLHKRMRIIPGYAFKLPPKRIFGFTHMSDQYVQNRCDGLNLYIHQVLHSSIWQCQEVCDFLSEGSEVYSIESREEENVIRRLGTDISEVSRSVGKKFEQTYQGFGNILANEYRRVGKTSGKVVNSVLFEWRSKKSSKKEEVRPSAKELSENVKLFQELKTMKREYSLAGKKMGEEGDPTGGEKNEDELIKEYLSEVTQELYLRTAVDNMTVPILGVIDSVFQLDTKDWLRRQVVGVTKQLFEVFVGSRVEKFLMSKIKSLCTEETVSGIIDSIVDALWPNGLWMAPPEVDEKGVPVMPEKPLQAWERKPSFSPTFRPSILQPGGEGLRMRHRSASRMTFSSMATVSENGAPSPAQAAAMAAAASFPPPASDPPNGPGLRRSSQSMSEGRLGDYTRIQRALSSIMPPEHIEIMNDEETVTRDKVKEALKDLNPPASISTLIGKRNFIQALEDVFDFVQSETMMNQLGHLILEIILVKEFPELESEYARIRKGDLKLLNPETEENV</sequence>
<dbReference type="SUPFAM" id="SSF64268">
    <property type="entry name" value="PX domain"/>
    <property type="match status" value="1"/>
</dbReference>
<keyword evidence="4" id="KW-0812">Transmembrane</keyword>
<evidence type="ECO:0000256" key="2">
    <source>
        <dbReference type="ARBA" id="ARBA00022490"/>
    </source>
</evidence>
<dbReference type="AlphaFoldDB" id="A0AAX4P9I6"/>
<dbReference type="InterPro" id="IPR013937">
    <property type="entry name" value="Sorting_nexin_C"/>
</dbReference>
<dbReference type="InterPro" id="IPR003114">
    <property type="entry name" value="Phox_assoc"/>
</dbReference>
<dbReference type="InterPro" id="IPR001683">
    <property type="entry name" value="PX_dom"/>
</dbReference>
<dbReference type="PROSITE" id="PS51207">
    <property type="entry name" value="PXA"/>
    <property type="match status" value="1"/>
</dbReference>
<dbReference type="SMART" id="SM00313">
    <property type="entry name" value="PXA"/>
    <property type="match status" value="1"/>
</dbReference>
<name>A0AAX4P9I6_9CHLO</name>
<protein>
    <submittedName>
        <fullName evidence="7">Phox-associated sorting nexin</fullName>
    </submittedName>
</protein>
<feature type="compositionally biased region" description="Low complexity" evidence="3">
    <location>
        <begin position="794"/>
        <end position="808"/>
    </location>
</feature>
<organism evidence="7 8">
    <name type="scientific">Chloropicon roscoffensis</name>
    <dbReference type="NCBI Taxonomy" id="1461544"/>
    <lineage>
        <taxon>Eukaryota</taxon>
        <taxon>Viridiplantae</taxon>
        <taxon>Chlorophyta</taxon>
        <taxon>Chloropicophyceae</taxon>
        <taxon>Chloropicales</taxon>
        <taxon>Chloropicaceae</taxon>
        <taxon>Chloropicon</taxon>
    </lineage>
</organism>
<dbReference type="Gene3D" id="3.30.1520.10">
    <property type="entry name" value="Phox-like domain"/>
    <property type="match status" value="1"/>
</dbReference>
<feature type="compositionally biased region" description="Polar residues" evidence="3">
    <location>
        <begin position="338"/>
        <end position="350"/>
    </location>
</feature>
<dbReference type="SMART" id="SM00312">
    <property type="entry name" value="PX"/>
    <property type="match status" value="1"/>
</dbReference>
<accession>A0AAX4P9I6</accession>
<keyword evidence="4" id="KW-1133">Transmembrane helix</keyword>
<feature type="transmembrane region" description="Helical" evidence="4">
    <location>
        <begin position="30"/>
        <end position="50"/>
    </location>
</feature>
<evidence type="ECO:0000256" key="4">
    <source>
        <dbReference type="SAM" id="Phobius"/>
    </source>
</evidence>
<feature type="region of interest" description="Disordered" evidence="3">
    <location>
        <begin position="338"/>
        <end position="366"/>
    </location>
</feature>
<feature type="domain" description="PX" evidence="5">
    <location>
        <begin position="401"/>
        <end position="512"/>
    </location>
</feature>
<evidence type="ECO:0000259" key="6">
    <source>
        <dbReference type="PROSITE" id="PS51207"/>
    </source>
</evidence>
<keyword evidence="4" id="KW-0472">Membrane</keyword>
<keyword evidence="8" id="KW-1185">Reference proteome</keyword>
<dbReference type="GO" id="GO:0005768">
    <property type="term" value="C:endosome"/>
    <property type="evidence" value="ECO:0007669"/>
    <property type="project" value="UniProtKB-ARBA"/>
</dbReference>
<dbReference type="Proteomes" id="UP001472866">
    <property type="component" value="Chromosome 07"/>
</dbReference>
<dbReference type="PROSITE" id="PS50195">
    <property type="entry name" value="PX"/>
    <property type="match status" value="1"/>
</dbReference>
<feature type="region of interest" description="Disordered" evidence="3">
    <location>
        <begin position="788"/>
        <end position="833"/>
    </location>
</feature>
<dbReference type="PANTHER" id="PTHR22999">
    <property type="entry name" value="PX SERINE/THREONINE KINASE PXK"/>
    <property type="match status" value="1"/>
</dbReference>
<keyword evidence="2" id="KW-0963">Cytoplasm</keyword>
<dbReference type="InterPro" id="IPR036871">
    <property type="entry name" value="PX_dom_sf"/>
</dbReference>
<proteinExistence type="predicted"/>
<dbReference type="PANTHER" id="PTHR22999:SF23">
    <property type="entry name" value="SORTING NEXIN-16"/>
    <property type="match status" value="1"/>
</dbReference>
<feature type="domain" description="PXA" evidence="6">
    <location>
        <begin position="119"/>
        <end position="300"/>
    </location>
</feature>
<feature type="region of interest" description="Disordered" evidence="3">
    <location>
        <begin position="751"/>
        <end position="770"/>
    </location>
</feature>
<evidence type="ECO:0000313" key="7">
    <source>
        <dbReference type="EMBL" id="WZN63052.1"/>
    </source>
</evidence>
<dbReference type="EMBL" id="CP151507">
    <property type="protein sequence ID" value="WZN63052.1"/>
    <property type="molecule type" value="Genomic_DNA"/>
</dbReference>
<gene>
    <name evidence="7" type="ORF">HKI87_07g45970</name>
</gene>
<dbReference type="InterPro" id="IPR051837">
    <property type="entry name" value="SortingNexin/PXDomain-PKLike"/>
</dbReference>
<evidence type="ECO:0000256" key="3">
    <source>
        <dbReference type="SAM" id="MobiDB-lite"/>
    </source>
</evidence>
<dbReference type="Pfam" id="PF00787">
    <property type="entry name" value="PX"/>
    <property type="match status" value="1"/>
</dbReference>
<dbReference type="Pfam" id="PF08628">
    <property type="entry name" value="Nexin_C"/>
    <property type="match status" value="1"/>
</dbReference>
<dbReference type="GO" id="GO:0035091">
    <property type="term" value="F:phosphatidylinositol binding"/>
    <property type="evidence" value="ECO:0007669"/>
    <property type="project" value="InterPro"/>
</dbReference>
<evidence type="ECO:0000256" key="1">
    <source>
        <dbReference type="ARBA" id="ARBA00004496"/>
    </source>
</evidence>
<feature type="compositionally biased region" description="Basic and acidic residues" evidence="3">
    <location>
        <begin position="303"/>
        <end position="321"/>
    </location>
</feature>
<evidence type="ECO:0000259" key="5">
    <source>
        <dbReference type="PROSITE" id="PS50195"/>
    </source>
</evidence>
<reference evidence="7 8" key="1">
    <citation type="submission" date="2024-03" db="EMBL/GenBank/DDBJ databases">
        <title>Complete genome sequence of the green alga Chloropicon roscoffensis RCC1871.</title>
        <authorList>
            <person name="Lemieux C."/>
            <person name="Pombert J.-F."/>
            <person name="Otis C."/>
            <person name="Turmel M."/>
        </authorList>
    </citation>
    <scope>NUCLEOTIDE SEQUENCE [LARGE SCALE GENOMIC DNA]</scope>
    <source>
        <strain evidence="7 8">RCC1871</strain>
    </source>
</reference>
<evidence type="ECO:0000313" key="8">
    <source>
        <dbReference type="Proteomes" id="UP001472866"/>
    </source>
</evidence>